<reference evidence="1" key="1">
    <citation type="journal article" date="2018" name="Nat. Genet.">
        <title>Extensive intraspecific gene order and gene structural variations between Mo17 and other maize genomes.</title>
        <authorList>
            <person name="Sun S."/>
            <person name="Zhou Y."/>
            <person name="Chen J."/>
            <person name="Shi J."/>
            <person name="Zhao H."/>
            <person name="Zhao H."/>
            <person name="Song W."/>
            <person name="Zhang M."/>
            <person name="Cui Y."/>
            <person name="Dong X."/>
            <person name="Liu H."/>
            <person name="Ma X."/>
            <person name="Jiao Y."/>
            <person name="Wang B."/>
            <person name="Wei X."/>
            <person name="Stein J.C."/>
            <person name="Glaubitz J.C."/>
            <person name="Lu F."/>
            <person name="Yu G."/>
            <person name="Liang C."/>
            <person name="Fengler K."/>
            <person name="Li B."/>
            <person name="Rafalski A."/>
            <person name="Schnable P.S."/>
            <person name="Ware D.H."/>
            <person name="Buckler E.S."/>
            <person name="Lai J."/>
        </authorList>
    </citation>
    <scope>NUCLEOTIDE SEQUENCE [LARGE SCALE GENOMIC DNA]</scope>
    <source>
        <tissue evidence="1">Seedling</tissue>
    </source>
</reference>
<comment type="caution">
    <text evidence="1">The sequence shown here is derived from an EMBL/GenBank/DDBJ whole genome shotgun (WGS) entry which is preliminary data.</text>
</comment>
<protein>
    <submittedName>
        <fullName evidence="1">Uncharacterized protein</fullName>
    </submittedName>
</protein>
<evidence type="ECO:0000313" key="1">
    <source>
        <dbReference type="EMBL" id="PWZ14342.1"/>
    </source>
</evidence>
<dbReference type="Proteomes" id="UP000251960">
    <property type="component" value="Chromosome 7"/>
</dbReference>
<dbReference type="AlphaFoldDB" id="A0A3L6E0E7"/>
<sequence length="77" mass="8590">HIGPICFGFWPDFSHQNRLLEGGANLIRIWYHLTNRAVEAVVALTLEPGTTQLSIHLRLGRDRGRHLGEGGPAHTLK</sequence>
<dbReference type="EMBL" id="NCVQ01000008">
    <property type="protein sequence ID" value="PWZ14342.1"/>
    <property type="molecule type" value="Genomic_DNA"/>
</dbReference>
<name>A0A3L6E0E7_MAIZE</name>
<feature type="non-terminal residue" evidence="1">
    <location>
        <position position="1"/>
    </location>
</feature>
<accession>A0A3L6E0E7</accession>
<proteinExistence type="predicted"/>
<organism evidence="1">
    <name type="scientific">Zea mays</name>
    <name type="common">Maize</name>
    <dbReference type="NCBI Taxonomy" id="4577"/>
    <lineage>
        <taxon>Eukaryota</taxon>
        <taxon>Viridiplantae</taxon>
        <taxon>Streptophyta</taxon>
        <taxon>Embryophyta</taxon>
        <taxon>Tracheophyta</taxon>
        <taxon>Spermatophyta</taxon>
        <taxon>Magnoliopsida</taxon>
        <taxon>Liliopsida</taxon>
        <taxon>Poales</taxon>
        <taxon>Poaceae</taxon>
        <taxon>PACMAD clade</taxon>
        <taxon>Panicoideae</taxon>
        <taxon>Andropogonodae</taxon>
        <taxon>Andropogoneae</taxon>
        <taxon>Tripsacinae</taxon>
        <taxon>Zea</taxon>
    </lineage>
</organism>
<gene>
    <name evidence="1" type="ORF">Zm00014a_011646</name>
</gene>